<dbReference type="AlphaFoldDB" id="A0A699YV06"/>
<dbReference type="SUPFAM" id="SSF48371">
    <property type="entry name" value="ARM repeat"/>
    <property type="match status" value="1"/>
</dbReference>
<keyword evidence="2" id="KW-1185">Reference proteome</keyword>
<evidence type="ECO:0000313" key="2">
    <source>
        <dbReference type="Proteomes" id="UP000485058"/>
    </source>
</evidence>
<dbReference type="InterPro" id="IPR016024">
    <property type="entry name" value="ARM-type_fold"/>
</dbReference>
<feature type="non-terminal residue" evidence="1">
    <location>
        <position position="1"/>
    </location>
</feature>
<dbReference type="Proteomes" id="UP000485058">
    <property type="component" value="Unassembled WGS sequence"/>
</dbReference>
<gene>
    <name evidence="1" type="ORF">HaLaN_05573</name>
</gene>
<evidence type="ECO:0000313" key="1">
    <source>
        <dbReference type="EMBL" id="GFH10289.1"/>
    </source>
</evidence>
<dbReference type="EMBL" id="BLLF01000303">
    <property type="protein sequence ID" value="GFH10289.1"/>
    <property type="molecule type" value="Genomic_DNA"/>
</dbReference>
<protein>
    <submittedName>
        <fullName evidence="1">Uncharacterized protein</fullName>
    </submittedName>
</protein>
<dbReference type="Gene3D" id="1.25.10.10">
    <property type="entry name" value="Leucine-rich Repeat Variant"/>
    <property type="match status" value="1"/>
</dbReference>
<feature type="non-terminal residue" evidence="1">
    <location>
        <position position="291"/>
    </location>
</feature>
<accession>A0A699YV06</accession>
<proteinExistence type="predicted"/>
<reference evidence="1 2" key="1">
    <citation type="submission" date="2020-02" db="EMBL/GenBank/DDBJ databases">
        <title>Draft genome sequence of Haematococcus lacustris strain NIES-144.</title>
        <authorList>
            <person name="Morimoto D."/>
            <person name="Nakagawa S."/>
            <person name="Yoshida T."/>
            <person name="Sawayama S."/>
        </authorList>
    </citation>
    <scope>NUCLEOTIDE SEQUENCE [LARGE SCALE GENOMIC DNA]</scope>
    <source>
        <strain evidence="1 2">NIES-144</strain>
    </source>
</reference>
<name>A0A699YV06_HAELA</name>
<comment type="caution">
    <text evidence="1">The sequence shown here is derived from an EMBL/GenBank/DDBJ whole genome shotgun (WGS) entry which is preliminary data.</text>
</comment>
<dbReference type="InterPro" id="IPR011989">
    <property type="entry name" value="ARM-like"/>
</dbReference>
<organism evidence="1 2">
    <name type="scientific">Haematococcus lacustris</name>
    <name type="common">Green alga</name>
    <name type="synonym">Haematococcus pluvialis</name>
    <dbReference type="NCBI Taxonomy" id="44745"/>
    <lineage>
        <taxon>Eukaryota</taxon>
        <taxon>Viridiplantae</taxon>
        <taxon>Chlorophyta</taxon>
        <taxon>core chlorophytes</taxon>
        <taxon>Chlorophyceae</taxon>
        <taxon>CS clade</taxon>
        <taxon>Chlamydomonadales</taxon>
        <taxon>Haematococcaceae</taxon>
        <taxon>Haematococcus</taxon>
    </lineage>
</organism>
<sequence length="291" mass="29869">MREGSSEQQLHAARLAAILAQSSAAHPALTQGEVLDGVLQLLASPSPAVAEHGASVVAVLANNPSTHTQLLGRGALPLLLELVAPASGASPRGLADSLACLLLLALHDARQAELMCRSGLLPRLLPRLAKRPGLSACEHGAALLACLAQYPPLQTQLVQAGGISVLLQLLAPPALTDMAAGSGRAEASEACSEAAARAAEALALMAATEGQRDLLLVRGEEVLAAALVQLDLGASAPPVLRHWALTLIQLLAQDESVLAAVWPRLALVKEVLGRVLGNQELGQCGDSRSAQ</sequence>